<evidence type="ECO:0000313" key="2">
    <source>
        <dbReference type="Proteomes" id="UP000245086"/>
    </source>
</evidence>
<dbReference type="Pfam" id="PF10985">
    <property type="entry name" value="DUF2805"/>
    <property type="match status" value="1"/>
</dbReference>
<gene>
    <name evidence="1" type="ORF">PbB2_02640</name>
</gene>
<sequence length="77" mass="8815">MAASDTLDEATLSEIIAMALSDHVRFEDIRAEHGLSPDAVKALMRAHLRPGRYRAWRRRVRAFSDRHPRYKSARALA</sequence>
<dbReference type="EMBL" id="BFBR01000009">
    <property type="protein sequence ID" value="GBF58949.1"/>
    <property type="molecule type" value="Genomic_DNA"/>
</dbReference>
<evidence type="ECO:0000313" key="1">
    <source>
        <dbReference type="EMBL" id="GBF58949.1"/>
    </source>
</evidence>
<comment type="caution">
    <text evidence="1">The sequence shown here is derived from an EMBL/GenBank/DDBJ whole genome shotgun (WGS) entry which is preliminary data.</text>
</comment>
<protein>
    <recommendedName>
        <fullName evidence="3">TIGR03643 family protein</fullName>
    </recommendedName>
</protein>
<evidence type="ECO:0008006" key="3">
    <source>
        <dbReference type="Google" id="ProtNLM"/>
    </source>
</evidence>
<dbReference type="InterPro" id="IPR019882">
    <property type="entry name" value="CHP03643"/>
</dbReference>
<reference evidence="1 2" key="1">
    <citation type="journal article" date="2018" name="Genome Announc.">
        <title>Draft Genome Sequence of "Candidatus Phycosocius bacilliformis," an Alphaproteobacterial Ectosymbiont of the Hydrocarbon-Producing Green Alga Botryococcus braunii.</title>
        <authorList>
            <person name="Tanabe Y."/>
            <person name="Yamaguchi H."/>
            <person name="Watanabe M.M."/>
        </authorList>
    </citation>
    <scope>NUCLEOTIDE SEQUENCE [LARGE SCALE GENOMIC DNA]</scope>
    <source>
        <strain evidence="1 2">BOTRYCO-2</strain>
    </source>
</reference>
<organism evidence="1 2">
    <name type="scientific">Candidatus Phycosocius bacilliformis</name>
    <dbReference type="NCBI Taxonomy" id="1445552"/>
    <lineage>
        <taxon>Bacteria</taxon>
        <taxon>Pseudomonadati</taxon>
        <taxon>Pseudomonadota</taxon>
        <taxon>Alphaproteobacteria</taxon>
        <taxon>Caulobacterales</taxon>
        <taxon>Caulobacterales incertae sedis</taxon>
        <taxon>Candidatus Phycosocius</taxon>
    </lineage>
</organism>
<proteinExistence type="predicted"/>
<name>A0A2P2ED05_9PROT</name>
<dbReference type="RefSeq" id="WP_108985814.1">
    <property type="nucleotide sequence ID" value="NZ_BFBR01000009.1"/>
</dbReference>
<keyword evidence="2" id="KW-1185">Reference proteome</keyword>
<dbReference type="OrthoDB" id="289296at2"/>
<accession>A0A2P2ED05</accession>
<dbReference type="AlphaFoldDB" id="A0A2P2ED05"/>
<dbReference type="Proteomes" id="UP000245086">
    <property type="component" value="Unassembled WGS sequence"/>
</dbReference>